<accession>A0ABS9X3A5</accession>
<gene>
    <name evidence="1" type="ORF">L3081_15745</name>
</gene>
<proteinExistence type="predicted"/>
<evidence type="ECO:0000313" key="1">
    <source>
        <dbReference type="EMBL" id="MCI2284580.1"/>
    </source>
</evidence>
<sequence length="91" mass="10183">MKRTRINKYGIVACAILLSLSKVTLAVDNVTPISIPMVANAQVFADFTDDIPAVLNYFTSSTKDEIIDFYNQSFGESIFQEKKTRAPYVNL</sequence>
<protein>
    <submittedName>
        <fullName evidence="1">Uncharacterized protein</fullName>
    </submittedName>
</protein>
<dbReference type="RefSeq" id="WP_242287009.1">
    <property type="nucleotide sequence ID" value="NZ_JAKKSL010000002.1"/>
</dbReference>
<reference evidence="1" key="1">
    <citation type="submission" date="2022-01" db="EMBL/GenBank/DDBJ databases">
        <title>Colwellia maritima, isolated from seawater.</title>
        <authorList>
            <person name="Kristyanto S."/>
            <person name="Jung J."/>
            <person name="Jeon C.O."/>
        </authorList>
    </citation>
    <scope>NUCLEOTIDE SEQUENCE</scope>
    <source>
        <strain evidence="1">MSW7</strain>
    </source>
</reference>
<dbReference type="Proteomes" id="UP001139646">
    <property type="component" value="Unassembled WGS sequence"/>
</dbReference>
<organism evidence="1 2">
    <name type="scientific">Colwellia maritima</name>
    <dbReference type="NCBI Taxonomy" id="2912588"/>
    <lineage>
        <taxon>Bacteria</taxon>
        <taxon>Pseudomonadati</taxon>
        <taxon>Pseudomonadota</taxon>
        <taxon>Gammaproteobacteria</taxon>
        <taxon>Alteromonadales</taxon>
        <taxon>Colwelliaceae</taxon>
        <taxon>Colwellia</taxon>
    </lineage>
</organism>
<name>A0ABS9X3A5_9GAMM</name>
<dbReference type="EMBL" id="JAKKSL010000002">
    <property type="protein sequence ID" value="MCI2284580.1"/>
    <property type="molecule type" value="Genomic_DNA"/>
</dbReference>
<evidence type="ECO:0000313" key="2">
    <source>
        <dbReference type="Proteomes" id="UP001139646"/>
    </source>
</evidence>
<keyword evidence="2" id="KW-1185">Reference proteome</keyword>
<comment type="caution">
    <text evidence="1">The sequence shown here is derived from an EMBL/GenBank/DDBJ whole genome shotgun (WGS) entry which is preliminary data.</text>
</comment>